<accession>A0A822YYG4</accession>
<dbReference type="AlphaFoldDB" id="A0A822YYG4"/>
<gene>
    <name evidence="1" type="ORF">HUJ06_008181</name>
</gene>
<name>A0A822YYG4_NELNU</name>
<comment type="caution">
    <text evidence="1">The sequence shown here is derived from an EMBL/GenBank/DDBJ whole genome shotgun (WGS) entry which is preliminary data.</text>
</comment>
<proteinExistence type="predicted"/>
<keyword evidence="2" id="KW-1185">Reference proteome</keyword>
<dbReference type="Proteomes" id="UP000607653">
    <property type="component" value="Unassembled WGS sequence"/>
</dbReference>
<evidence type="ECO:0000313" key="2">
    <source>
        <dbReference type="Proteomes" id="UP000607653"/>
    </source>
</evidence>
<organism evidence="1 2">
    <name type="scientific">Nelumbo nucifera</name>
    <name type="common">Sacred lotus</name>
    <dbReference type="NCBI Taxonomy" id="4432"/>
    <lineage>
        <taxon>Eukaryota</taxon>
        <taxon>Viridiplantae</taxon>
        <taxon>Streptophyta</taxon>
        <taxon>Embryophyta</taxon>
        <taxon>Tracheophyta</taxon>
        <taxon>Spermatophyta</taxon>
        <taxon>Magnoliopsida</taxon>
        <taxon>Proteales</taxon>
        <taxon>Nelumbonaceae</taxon>
        <taxon>Nelumbo</taxon>
    </lineage>
</organism>
<evidence type="ECO:0000313" key="1">
    <source>
        <dbReference type="EMBL" id="DAD37540.1"/>
    </source>
</evidence>
<protein>
    <submittedName>
        <fullName evidence="1">Uncharacterized protein</fullName>
    </submittedName>
</protein>
<sequence length="251" mass="27525">MNGFAQQAESAVLTRLEDRRTPFSSRTRAFHGPWLLSALSCNKRKTQSLSLNLVSLIHGRIRHFHCHRDTQRRKSSLAGLFHFKTGAEEEGIAAQAAEQAKQEALKDDHDAFTVVIAVQAGELSCMRGNSLLSSALLPEAVSSAAARRECREGVVSVDVCKQSRSSDGSRRDAHLPTTELEEIGDDFSEFLADDICQSTLAKQSPSNSITVSSILLPKTTNGVTLPMRLCRKARRDSTSPRHGEVFACIHP</sequence>
<dbReference type="EMBL" id="DUZY01000004">
    <property type="protein sequence ID" value="DAD37540.1"/>
    <property type="molecule type" value="Genomic_DNA"/>
</dbReference>
<reference evidence="1 2" key="1">
    <citation type="journal article" date="2020" name="Mol. Biol. Evol.">
        <title>Distinct Expression and Methylation Patterns for Genes with Different Fates following a Single Whole-Genome Duplication in Flowering Plants.</title>
        <authorList>
            <person name="Shi T."/>
            <person name="Rahmani R.S."/>
            <person name="Gugger P.F."/>
            <person name="Wang M."/>
            <person name="Li H."/>
            <person name="Zhang Y."/>
            <person name="Li Z."/>
            <person name="Wang Q."/>
            <person name="Van de Peer Y."/>
            <person name="Marchal K."/>
            <person name="Chen J."/>
        </authorList>
    </citation>
    <scope>NUCLEOTIDE SEQUENCE [LARGE SCALE GENOMIC DNA]</scope>
    <source>
        <tissue evidence="1">Leaf</tissue>
    </source>
</reference>